<comment type="caution">
    <text evidence="3">The sequence shown here is derived from an EMBL/GenBank/DDBJ whole genome shotgun (WGS) entry which is preliminary data.</text>
</comment>
<accession>A0A1V6SXJ4</accession>
<dbReference type="CDD" id="cd04301">
    <property type="entry name" value="NAT_SF"/>
    <property type="match status" value="1"/>
</dbReference>
<feature type="transmembrane region" description="Helical" evidence="1">
    <location>
        <begin position="89"/>
        <end position="108"/>
    </location>
</feature>
<reference evidence="4" key="1">
    <citation type="journal article" date="2017" name="Nat. Microbiol.">
        <title>Global analysis of biosynthetic gene clusters reveals vast potential of secondary metabolite production in Penicillium species.</title>
        <authorList>
            <person name="Nielsen J.C."/>
            <person name="Grijseels S."/>
            <person name="Prigent S."/>
            <person name="Ji B."/>
            <person name="Dainat J."/>
            <person name="Nielsen K.F."/>
            <person name="Frisvad J.C."/>
            <person name="Workman M."/>
            <person name="Nielsen J."/>
        </authorList>
    </citation>
    <scope>NUCLEOTIDE SEQUENCE [LARGE SCALE GENOMIC DNA]</scope>
    <source>
        <strain evidence="4">IBT 24891</strain>
    </source>
</reference>
<keyword evidence="1" id="KW-0472">Membrane</keyword>
<evidence type="ECO:0000259" key="2">
    <source>
        <dbReference type="PROSITE" id="PS51186"/>
    </source>
</evidence>
<feature type="transmembrane region" description="Helical" evidence="1">
    <location>
        <begin position="62"/>
        <end position="83"/>
    </location>
</feature>
<dbReference type="PROSITE" id="PS51186">
    <property type="entry name" value="GNAT"/>
    <property type="match status" value="1"/>
</dbReference>
<dbReference type="SUPFAM" id="SSF55729">
    <property type="entry name" value="Acyl-CoA N-acyltransferases (Nat)"/>
    <property type="match status" value="1"/>
</dbReference>
<keyword evidence="1" id="KW-0812">Transmembrane</keyword>
<proteinExistence type="predicted"/>
<dbReference type="EMBL" id="MLKD01000017">
    <property type="protein sequence ID" value="OQE18737.1"/>
    <property type="molecule type" value="Genomic_DNA"/>
</dbReference>
<feature type="domain" description="N-acetyltransferase" evidence="2">
    <location>
        <begin position="103"/>
        <end position="283"/>
    </location>
</feature>
<name>A0A1V6SXJ4_9EURO</name>
<organism evidence="3 4">
    <name type="scientific">Penicillium steckii</name>
    <dbReference type="NCBI Taxonomy" id="303698"/>
    <lineage>
        <taxon>Eukaryota</taxon>
        <taxon>Fungi</taxon>
        <taxon>Dikarya</taxon>
        <taxon>Ascomycota</taxon>
        <taxon>Pezizomycotina</taxon>
        <taxon>Eurotiomycetes</taxon>
        <taxon>Eurotiomycetidae</taxon>
        <taxon>Eurotiales</taxon>
        <taxon>Aspergillaceae</taxon>
        <taxon>Penicillium</taxon>
    </lineage>
</organism>
<dbReference type="AlphaFoldDB" id="A0A1V6SXJ4"/>
<protein>
    <recommendedName>
        <fullName evidence="2">N-acetyltransferase domain-containing protein</fullName>
    </recommendedName>
</protein>
<dbReference type="OrthoDB" id="5343688at2759"/>
<gene>
    <name evidence="3" type="ORF">PENSTE_c017G07939</name>
</gene>
<dbReference type="Proteomes" id="UP000191285">
    <property type="component" value="Unassembled WGS sequence"/>
</dbReference>
<sequence length="283" mass="32143">MSSTSPSETEVPTSVIKNVVIAEEEYEEYIVTTTSDLTSSLRLIADSIAEQRQIASRAIIHSLPFCSSILLVISVLTICMVYWATEWIAWVFSCVAILAGALRIVEYLTTGYLDAAERISWEWMSSNRSPTVLTNKIKNKKPGWKWEDKIEEDESALKYHNIIWITKHKDLPVGTLILRICSSDCLNDKKTTTITSIRAWTVRQAYRHIGIGGSLLRRAIEECRVNGWKNPSFAKDHVHSLRILPGWFNGVFDMVEDKARGMLEREARNMNKIDKGMTQNGDC</sequence>
<keyword evidence="1" id="KW-1133">Transmembrane helix</keyword>
<evidence type="ECO:0000313" key="4">
    <source>
        <dbReference type="Proteomes" id="UP000191285"/>
    </source>
</evidence>
<dbReference type="GO" id="GO:0016747">
    <property type="term" value="F:acyltransferase activity, transferring groups other than amino-acyl groups"/>
    <property type="evidence" value="ECO:0007669"/>
    <property type="project" value="InterPro"/>
</dbReference>
<evidence type="ECO:0000256" key="1">
    <source>
        <dbReference type="SAM" id="Phobius"/>
    </source>
</evidence>
<dbReference type="InterPro" id="IPR000182">
    <property type="entry name" value="GNAT_dom"/>
</dbReference>
<dbReference type="InterPro" id="IPR016181">
    <property type="entry name" value="Acyl_CoA_acyltransferase"/>
</dbReference>
<keyword evidence="4" id="KW-1185">Reference proteome</keyword>
<evidence type="ECO:0000313" key="3">
    <source>
        <dbReference type="EMBL" id="OQE18737.1"/>
    </source>
</evidence>
<dbReference type="Gene3D" id="3.40.630.30">
    <property type="match status" value="1"/>
</dbReference>
<dbReference type="Pfam" id="PF00583">
    <property type="entry name" value="Acetyltransf_1"/>
    <property type="match status" value="1"/>
</dbReference>